<comment type="caution">
    <text evidence="2">The sequence shown here is derived from an EMBL/GenBank/DDBJ whole genome shotgun (WGS) entry which is preliminary data.</text>
</comment>
<keyword evidence="3" id="KW-1185">Reference proteome</keyword>
<evidence type="ECO:0000313" key="3">
    <source>
        <dbReference type="Proteomes" id="UP001595384"/>
    </source>
</evidence>
<keyword evidence="1" id="KW-1133">Transmembrane helix</keyword>
<keyword evidence="1" id="KW-0812">Transmembrane</keyword>
<protein>
    <submittedName>
        <fullName evidence="2">Uncharacterized protein</fullName>
    </submittedName>
</protein>
<gene>
    <name evidence="2" type="ORF">ACFODT_07070</name>
</gene>
<dbReference type="EMBL" id="JBHRSE010000043">
    <property type="protein sequence ID" value="MFC3023582.1"/>
    <property type="molecule type" value="Genomic_DNA"/>
</dbReference>
<reference evidence="3" key="1">
    <citation type="journal article" date="2019" name="Int. J. Syst. Evol. Microbiol.">
        <title>The Global Catalogue of Microorganisms (GCM) 10K type strain sequencing project: providing services to taxonomists for standard genome sequencing and annotation.</title>
        <authorList>
            <consortium name="The Broad Institute Genomics Platform"/>
            <consortium name="The Broad Institute Genome Sequencing Center for Infectious Disease"/>
            <person name="Wu L."/>
            <person name="Ma J."/>
        </authorList>
    </citation>
    <scope>NUCLEOTIDE SEQUENCE [LARGE SCALE GENOMIC DNA]</scope>
    <source>
        <strain evidence="3">KCTC 62784</strain>
    </source>
</reference>
<organism evidence="2 3">
    <name type="scientific">Vibrio zhugei</name>
    <dbReference type="NCBI Taxonomy" id="2479546"/>
    <lineage>
        <taxon>Bacteria</taxon>
        <taxon>Pseudomonadati</taxon>
        <taxon>Pseudomonadota</taxon>
        <taxon>Gammaproteobacteria</taxon>
        <taxon>Vibrionales</taxon>
        <taxon>Vibrionaceae</taxon>
        <taxon>Vibrio</taxon>
    </lineage>
</organism>
<proteinExistence type="predicted"/>
<sequence>MRDSNKRMVWIESNALHTRKSPLPIAVSRIENIRVKEYNITETFKRSALIALVFSFPFIGIVLSVSHYLLTLMLSGSFIAPVLSVPFLFFKLILIALIFALIFGVAYLRTKKYELLVTLFNNSDIGSVESGVCLSNDRDEFDDVVTQIKARQNS</sequence>
<accession>A0ABV7C6D1</accession>
<evidence type="ECO:0000313" key="2">
    <source>
        <dbReference type="EMBL" id="MFC3023582.1"/>
    </source>
</evidence>
<keyword evidence="1" id="KW-0472">Membrane</keyword>
<feature type="transmembrane region" description="Helical" evidence="1">
    <location>
        <begin position="89"/>
        <end position="108"/>
    </location>
</feature>
<evidence type="ECO:0000256" key="1">
    <source>
        <dbReference type="SAM" id="Phobius"/>
    </source>
</evidence>
<dbReference type="Proteomes" id="UP001595384">
    <property type="component" value="Unassembled WGS sequence"/>
</dbReference>
<name>A0ABV7C6D1_9VIBR</name>
<feature type="transmembrane region" description="Helical" evidence="1">
    <location>
        <begin position="48"/>
        <end position="69"/>
    </location>
</feature>
<dbReference type="RefSeq" id="WP_123014415.1">
    <property type="nucleotide sequence ID" value="NZ_AP024912.1"/>
</dbReference>